<evidence type="ECO:0000313" key="3">
    <source>
        <dbReference type="Proteomes" id="UP000532247"/>
    </source>
</evidence>
<proteinExistence type="predicted"/>
<keyword evidence="1" id="KW-0812">Transmembrane</keyword>
<dbReference type="EMBL" id="VTYF01000010">
    <property type="protein sequence ID" value="NOI10550.1"/>
    <property type="molecule type" value="Genomic_DNA"/>
</dbReference>
<comment type="caution">
    <text evidence="2">The sequence shown here is derived from an EMBL/GenBank/DDBJ whole genome shotgun (WGS) entry which is preliminary data.</text>
</comment>
<feature type="transmembrane region" description="Helical" evidence="1">
    <location>
        <begin position="57"/>
        <end position="75"/>
    </location>
</feature>
<dbReference type="AlphaFoldDB" id="A0A7Y4B4I5"/>
<organism evidence="2 3">
    <name type="scientific">Vibrio alginolyticus</name>
    <dbReference type="NCBI Taxonomy" id="663"/>
    <lineage>
        <taxon>Bacteria</taxon>
        <taxon>Pseudomonadati</taxon>
        <taxon>Pseudomonadota</taxon>
        <taxon>Gammaproteobacteria</taxon>
        <taxon>Vibrionales</taxon>
        <taxon>Vibrionaceae</taxon>
        <taxon>Vibrio</taxon>
    </lineage>
</organism>
<gene>
    <name evidence="2" type="ORF">F0254_17110</name>
</gene>
<reference evidence="2 3" key="1">
    <citation type="submission" date="2019-09" db="EMBL/GenBank/DDBJ databases">
        <title>Draft genome sequencing and comparative genomics of hatchery-associated Vibrios.</title>
        <authorList>
            <person name="Kehlet-Delgado H."/>
            <person name="Mueller R.S."/>
        </authorList>
    </citation>
    <scope>NUCLEOTIDE SEQUENCE [LARGE SCALE GENOMIC DNA]</scope>
    <source>
        <strain evidence="2 3">081416A</strain>
    </source>
</reference>
<name>A0A7Y4B4I5_VIBAL</name>
<keyword evidence="1" id="KW-1133">Transmembrane helix</keyword>
<keyword evidence="1" id="KW-0472">Membrane</keyword>
<feature type="transmembrane region" description="Helical" evidence="1">
    <location>
        <begin position="82"/>
        <end position="100"/>
    </location>
</feature>
<protein>
    <submittedName>
        <fullName evidence="2">Uncharacterized protein</fullName>
    </submittedName>
</protein>
<accession>A0A7Y4B4I5</accession>
<dbReference type="Proteomes" id="UP000532247">
    <property type="component" value="Unassembled WGS sequence"/>
</dbReference>
<evidence type="ECO:0000256" key="1">
    <source>
        <dbReference type="SAM" id="Phobius"/>
    </source>
</evidence>
<evidence type="ECO:0000313" key="2">
    <source>
        <dbReference type="EMBL" id="NOI10550.1"/>
    </source>
</evidence>
<sequence length="101" mass="11576">MKIFLIVATLVQFTLLSFSKYYCSIANEVLRKAVETKESNFLSFLDKYDYYNDLDNYLGLASATVWVMVVLVIKLKNVSSTDMAHVAVCLPLFFHMVLMSM</sequence>